<feature type="active site" evidence="1">
    <location>
        <position position="384"/>
    </location>
</feature>
<keyword evidence="1" id="KW-0269">Exonuclease</keyword>
<dbReference type="EMBL" id="JAWQEG010003406">
    <property type="protein sequence ID" value="KAK3866389.1"/>
    <property type="molecule type" value="Genomic_DNA"/>
</dbReference>
<dbReference type="GO" id="GO:0043504">
    <property type="term" value="P:mitochondrial DNA repair"/>
    <property type="evidence" value="ECO:0007669"/>
    <property type="project" value="UniProtKB-UniRule"/>
</dbReference>
<feature type="region of interest" description="Disordered" evidence="2">
    <location>
        <begin position="127"/>
        <end position="151"/>
    </location>
</feature>
<comment type="function">
    <text evidence="1">Metal-dependent single-stranded DNA (ssDNA) exonuclease involved in mitochondrial genome maintenance.</text>
</comment>
<proteinExistence type="inferred from homology"/>
<feature type="active site" evidence="1">
    <location>
        <position position="369"/>
    </location>
</feature>
<dbReference type="GO" id="GO:0008297">
    <property type="term" value="F:single-stranded DNA exodeoxyribonuclease activity"/>
    <property type="evidence" value="ECO:0007669"/>
    <property type="project" value="UniProtKB-UniRule"/>
</dbReference>
<comment type="caution">
    <text evidence="3">The sequence shown here is derived from an EMBL/GenBank/DDBJ whole genome shotgun (WGS) entry which is preliminary data.</text>
</comment>
<dbReference type="Proteomes" id="UP001286313">
    <property type="component" value="Unassembled WGS sequence"/>
</dbReference>
<sequence>MFGRRLLSYTLQSLGHTKRDITKLRTGCGSPRHHGLLYSTGDGDGWDGAGQDDYEALRARNAGDDVEEDTIEAEMMYFLGETESVPLREPEKYGTKQTPIKQCLAYTNKRLFGPLLETAQEKRRRMKMEKKTNVGQKGSGAGKLSKSTKAGKASELRANPLIYRSENAHLVGFVPGDKTRQLSRLVKHVPTVVLKFSQPGDDDKDFAANSPVPKSININTLLNFPLYRNTLSISHSSKTNSQSTDTKPNISTIGIFDGGYQKLPSVRKILDATMPAANRIALEKWKVKMIKQLGEEGFEQYRKGLLDRGNLLHGCIHSELSGVTPSVEELPTIQGMWTSLRTVLPNVSDVQVLESRLIHPYLHYQGALDCVGMYRGTPMLIEWKTSSKPKLSVKSMFDDPIQVAAYLGALNYDENYHLPFQAECALLVVAYDSGLPATIHTLTRDHCEHYWHLWRSRLMQFWRQHEENSTDSGTSGTGGN</sequence>
<accession>A0AAE1F3R3</accession>
<evidence type="ECO:0000313" key="4">
    <source>
        <dbReference type="Proteomes" id="UP001286313"/>
    </source>
</evidence>
<reference evidence="3" key="1">
    <citation type="submission" date="2023-10" db="EMBL/GenBank/DDBJ databases">
        <title>Genome assemblies of two species of porcelain crab, Petrolisthes cinctipes and Petrolisthes manimaculis (Anomura: Porcellanidae).</title>
        <authorList>
            <person name="Angst P."/>
        </authorList>
    </citation>
    <scope>NUCLEOTIDE SEQUENCE</scope>
    <source>
        <strain evidence="3">PB745_01</strain>
        <tissue evidence="3">Gill</tissue>
    </source>
</reference>
<evidence type="ECO:0000313" key="3">
    <source>
        <dbReference type="EMBL" id="KAK3866389.1"/>
    </source>
</evidence>
<dbReference type="PANTHER" id="PTHR31340">
    <property type="entry name" value="MITOCHONDRIAL GENOME MAINTENANCE EXONUCLEASE 1"/>
    <property type="match status" value="1"/>
</dbReference>
<dbReference type="EC" id="3.1.-.-" evidence="1"/>
<organism evidence="3 4">
    <name type="scientific">Petrolisthes cinctipes</name>
    <name type="common">Flat porcelain crab</name>
    <dbReference type="NCBI Taxonomy" id="88211"/>
    <lineage>
        <taxon>Eukaryota</taxon>
        <taxon>Metazoa</taxon>
        <taxon>Ecdysozoa</taxon>
        <taxon>Arthropoda</taxon>
        <taxon>Crustacea</taxon>
        <taxon>Multicrustacea</taxon>
        <taxon>Malacostraca</taxon>
        <taxon>Eumalacostraca</taxon>
        <taxon>Eucarida</taxon>
        <taxon>Decapoda</taxon>
        <taxon>Pleocyemata</taxon>
        <taxon>Anomura</taxon>
        <taxon>Galatheoidea</taxon>
        <taxon>Porcellanidae</taxon>
        <taxon>Petrolisthes</taxon>
    </lineage>
</organism>
<keyword evidence="1" id="KW-0378">Hydrolase</keyword>
<keyword evidence="1" id="KW-0496">Mitochondrion</keyword>
<dbReference type="GO" id="GO:0005739">
    <property type="term" value="C:mitochondrion"/>
    <property type="evidence" value="ECO:0007669"/>
    <property type="project" value="UniProtKB-SubCell"/>
</dbReference>
<keyword evidence="1" id="KW-0540">Nuclease</keyword>
<protein>
    <recommendedName>
        <fullName evidence="1">Mitochondrial genome maintenance exonuclease 1</fullName>
        <ecNumber evidence="1">3.1.-.-</ecNumber>
    </recommendedName>
</protein>
<name>A0AAE1F3R3_PETCI</name>
<dbReference type="HAMAP" id="MF_03030">
    <property type="entry name" value="MGME1"/>
    <property type="match status" value="1"/>
</dbReference>
<dbReference type="GO" id="GO:0006264">
    <property type="term" value="P:mitochondrial DNA replication"/>
    <property type="evidence" value="ECO:0007669"/>
    <property type="project" value="TreeGrafter"/>
</dbReference>
<comment type="similarity">
    <text evidence="1">Belongs to the MGME1 family.</text>
</comment>
<gene>
    <name evidence="3" type="ORF">Pcinc_028077</name>
</gene>
<feature type="active site" evidence="1">
    <location>
        <position position="382"/>
    </location>
</feature>
<comment type="subcellular location">
    <subcellularLocation>
        <location evidence="1">Mitochondrion</location>
    </subcellularLocation>
</comment>
<evidence type="ECO:0000256" key="2">
    <source>
        <dbReference type="SAM" id="MobiDB-lite"/>
    </source>
</evidence>
<dbReference type="PANTHER" id="PTHR31340:SF3">
    <property type="entry name" value="MITOCHONDRIAL GENOME MAINTENANCE EXONUCLEASE 1"/>
    <property type="match status" value="1"/>
</dbReference>
<dbReference type="AlphaFoldDB" id="A0AAE1F3R3"/>
<evidence type="ECO:0000256" key="1">
    <source>
        <dbReference type="HAMAP-Rule" id="MF_03030"/>
    </source>
</evidence>
<keyword evidence="4" id="KW-1185">Reference proteome</keyword>